<proteinExistence type="predicted"/>
<feature type="chain" id="PRO_5007572848" evidence="1">
    <location>
        <begin position="25"/>
        <end position="152"/>
    </location>
</feature>
<feature type="signal peptide" evidence="1">
    <location>
        <begin position="1"/>
        <end position="24"/>
    </location>
</feature>
<keyword evidence="3" id="KW-1185">Reference proteome</keyword>
<dbReference type="RefSeq" id="WP_061835311.1">
    <property type="nucleotide sequence ID" value="NZ_LUKE01000002.1"/>
</dbReference>
<protein>
    <submittedName>
        <fullName evidence="2">Uncharacterized protein</fullName>
    </submittedName>
</protein>
<dbReference type="EMBL" id="LUKE01000002">
    <property type="protein sequence ID" value="KYG64800.1"/>
    <property type="molecule type" value="Genomic_DNA"/>
</dbReference>
<reference evidence="2 3" key="1">
    <citation type="submission" date="2016-03" db="EMBL/GenBank/DDBJ databases">
        <authorList>
            <person name="Ploux O."/>
        </authorList>
    </citation>
    <scope>NUCLEOTIDE SEQUENCE [LARGE SCALE GENOMIC DNA]</scope>
    <source>
        <strain evidence="2 3">R0</strain>
    </source>
</reference>
<keyword evidence="1" id="KW-0732">Signal</keyword>
<accession>A0A150WLE3</accession>
<name>A0A150WLE3_BDEBC</name>
<dbReference type="Proteomes" id="UP000075320">
    <property type="component" value="Unassembled WGS sequence"/>
</dbReference>
<organism evidence="2 3">
    <name type="scientific">Bdellovibrio bacteriovorus</name>
    <dbReference type="NCBI Taxonomy" id="959"/>
    <lineage>
        <taxon>Bacteria</taxon>
        <taxon>Pseudomonadati</taxon>
        <taxon>Bdellovibrionota</taxon>
        <taxon>Bdellovibrionia</taxon>
        <taxon>Bdellovibrionales</taxon>
        <taxon>Pseudobdellovibrionaceae</taxon>
        <taxon>Bdellovibrio</taxon>
    </lineage>
</organism>
<gene>
    <name evidence="2" type="ORF">AZI86_11385</name>
</gene>
<evidence type="ECO:0000256" key="1">
    <source>
        <dbReference type="SAM" id="SignalP"/>
    </source>
</evidence>
<sequence length="152" mass="16733">MKILNQTKCLVMAVAMLTASVVFAGPGQIGSSENSIDAIERLRAESVKTYVVKQSHIKGSTIQKALENMQVTSLDAIQVVQTDQVINGHPVDSFESRAFLVVIPYLEGQSTNFDENNEYRSNTARFSSVLLQCELEAKSYRSQSVKISCLAK</sequence>
<dbReference type="AlphaFoldDB" id="A0A150WLE3"/>
<evidence type="ECO:0000313" key="3">
    <source>
        <dbReference type="Proteomes" id="UP000075320"/>
    </source>
</evidence>
<comment type="caution">
    <text evidence="2">The sequence shown here is derived from an EMBL/GenBank/DDBJ whole genome shotgun (WGS) entry which is preliminary data.</text>
</comment>
<evidence type="ECO:0000313" key="2">
    <source>
        <dbReference type="EMBL" id="KYG64800.1"/>
    </source>
</evidence>